<dbReference type="Proteomes" id="UP001432062">
    <property type="component" value="Chromosome"/>
</dbReference>
<keyword evidence="3" id="KW-1185">Reference proteome</keyword>
<dbReference type="RefSeq" id="WP_329413125.1">
    <property type="nucleotide sequence ID" value="NZ_CP109441.1"/>
</dbReference>
<reference evidence="2" key="1">
    <citation type="submission" date="2022-10" db="EMBL/GenBank/DDBJ databases">
        <title>The complete genomes of actinobacterial strains from the NBC collection.</title>
        <authorList>
            <person name="Joergensen T.S."/>
            <person name="Alvarez Arevalo M."/>
            <person name="Sterndorff E.B."/>
            <person name="Faurdal D."/>
            <person name="Vuksanovic O."/>
            <person name="Mourched A.-S."/>
            <person name="Charusanti P."/>
            <person name="Shaw S."/>
            <person name="Blin K."/>
            <person name="Weber T."/>
        </authorList>
    </citation>
    <scope>NUCLEOTIDE SEQUENCE</scope>
    <source>
        <strain evidence="2">NBC_01482</strain>
    </source>
</reference>
<dbReference type="InterPro" id="IPR024344">
    <property type="entry name" value="MDMPI_metal-binding"/>
</dbReference>
<dbReference type="GO" id="GO:0016853">
    <property type="term" value="F:isomerase activity"/>
    <property type="evidence" value="ECO:0007669"/>
    <property type="project" value="UniProtKB-KW"/>
</dbReference>
<dbReference type="EMBL" id="CP109441">
    <property type="protein sequence ID" value="WUV48719.1"/>
    <property type="molecule type" value="Genomic_DNA"/>
</dbReference>
<dbReference type="SUPFAM" id="SSF109854">
    <property type="entry name" value="DinB/YfiT-like putative metalloenzymes"/>
    <property type="match status" value="1"/>
</dbReference>
<evidence type="ECO:0000313" key="2">
    <source>
        <dbReference type="EMBL" id="WUV48719.1"/>
    </source>
</evidence>
<feature type="domain" description="Mycothiol-dependent maleylpyruvate isomerase metal-binding" evidence="1">
    <location>
        <begin position="11"/>
        <end position="49"/>
    </location>
</feature>
<accession>A0ABZ1YZK4</accession>
<organism evidence="2 3">
    <name type="scientific">Nocardia vinacea</name>
    <dbReference type="NCBI Taxonomy" id="96468"/>
    <lineage>
        <taxon>Bacteria</taxon>
        <taxon>Bacillati</taxon>
        <taxon>Actinomycetota</taxon>
        <taxon>Actinomycetes</taxon>
        <taxon>Mycobacteriales</taxon>
        <taxon>Nocardiaceae</taxon>
        <taxon>Nocardia</taxon>
    </lineage>
</organism>
<evidence type="ECO:0000313" key="3">
    <source>
        <dbReference type="Proteomes" id="UP001432062"/>
    </source>
</evidence>
<dbReference type="Gene3D" id="1.20.120.450">
    <property type="entry name" value="dinb family like domain"/>
    <property type="match status" value="1"/>
</dbReference>
<dbReference type="InterPro" id="IPR017517">
    <property type="entry name" value="Maleyloyr_isom"/>
</dbReference>
<gene>
    <name evidence="2" type="ORF">OG563_11295</name>
</gene>
<proteinExistence type="predicted"/>
<evidence type="ECO:0000259" key="1">
    <source>
        <dbReference type="Pfam" id="PF11716"/>
    </source>
</evidence>
<name>A0ABZ1YZK4_9NOCA</name>
<keyword evidence="2" id="KW-0413">Isomerase</keyword>
<dbReference type="NCBIfam" id="TIGR03083">
    <property type="entry name" value="maleylpyruvate isomerase family mycothiol-dependent enzyme"/>
    <property type="match status" value="1"/>
</dbReference>
<protein>
    <submittedName>
        <fullName evidence="2">Maleylpyruvate isomerase family mycothiol-dependent enzyme</fullName>
    </submittedName>
</protein>
<sequence>MDRETCWQTIEQQRRAIADLLADLSADEWETPSLCAGWRVREVAAHIALTPQPPPIGVMVGTEIRARGNYNRFIDDLTRRYAKHPAAELVSAIHANAGSRKLPKLTNYRNILFDTMVHGQDIAIPLGRTIEIEPAAAAAATAHAVTVGWPVWDNHRLDGIRLVASDVDWTHGSGPEIRGPITALLLLVTGRSAAMDLLAGDGVAAMTARLR</sequence>
<dbReference type="Pfam" id="PF11716">
    <property type="entry name" value="MDMPI_N"/>
    <property type="match status" value="1"/>
</dbReference>
<dbReference type="InterPro" id="IPR034660">
    <property type="entry name" value="DinB/YfiT-like"/>
</dbReference>